<evidence type="ECO:0000256" key="1">
    <source>
        <dbReference type="SAM" id="MobiDB-lite"/>
    </source>
</evidence>
<organism evidence="2 3">
    <name type="scientific">Hymenobacter ruricola</name>
    <dbReference type="NCBI Taxonomy" id="2791023"/>
    <lineage>
        <taxon>Bacteria</taxon>
        <taxon>Pseudomonadati</taxon>
        <taxon>Bacteroidota</taxon>
        <taxon>Cytophagia</taxon>
        <taxon>Cytophagales</taxon>
        <taxon>Hymenobacteraceae</taxon>
        <taxon>Hymenobacter</taxon>
    </lineage>
</organism>
<dbReference type="RefSeq" id="WP_196292476.1">
    <property type="nucleotide sequence ID" value="NZ_JADQDM010000002.1"/>
</dbReference>
<dbReference type="EMBL" id="JADQDM010000002">
    <property type="protein sequence ID" value="MBF9221061.1"/>
    <property type="molecule type" value="Genomic_DNA"/>
</dbReference>
<comment type="caution">
    <text evidence="2">The sequence shown here is derived from an EMBL/GenBank/DDBJ whole genome shotgun (WGS) entry which is preliminary data.</text>
</comment>
<dbReference type="Proteomes" id="UP000618931">
    <property type="component" value="Unassembled WGS sequence"/>
</dbReference>
<feature type="region of interest" description="Disordered" evidence="1">
    <location>
        <begin position="1"/>
        <end position="30"/>
    </location>
</feature>
<feature type="compositionally biased region" description="Pro residues" evidence="1">
    <location>
        <begin position="21"/>
        <end position="30"/>
    </location>
</feature>
<reference evidence="2 3" key="1">
    <citation type="submission" date="2020-11" db="EMBL/GenBank/DDBJ databases">
        <authorList>
            <person name="Kim M.K."/>
        </authorList>
    </citation>
    <scope>NUCLEOTIDE SEQUENCE [LARGE SCALE GENOMIC DNA]</scope>
    <source>
        <strain evidence="2 3">BT662</strain>
    </source>
</reference>
<proteinExistence type="predicted"/>
<accession>A0ABS0I2Q3</accession>
<evidence type="ECO:0000313" key="2">
    <source>
        <dbReference type="EMBL" id="MBF9221061.1"/>
    </source>
</evidence>
<protein>
    <submittedName>
        <fullName evidence="2">Uncharacterized protein</fullName>
    </submittedName>
</protein>
<sequence length="64" mass="6687">VVQRVAEQARQHARQHGPAQRPGPPLPLALPPEALAEWHLGQQRALALEGEAAALGALLGEGEG</sequence>
<feature type="non-terminal residue" evidence="2">
    <location>
        <position position="1"/>
    </location>
</feature>
<evidence type="ECO:0000313" key="3">
    <source>
        <dbReference type="Proteomes" id="UP000618931"/>
    </source>
</evidence>
<keyword evidence="3" id="KW-1185">Reference proteome</keyword>
<name>A0ABS0I2Q3_9BACT</name>
<gene>
    <name evidence="2" type="ORF">I2H31_08095</name>
</gene>